<evidence type="ECO:0000256" key="12">
    <source>
        <dbReference type="ARBA" id="ARBA00023303"/>
    </source>
</evidence>
<evidence type="ECO:0000256" key="9">
    <source>
        <dbReference type="ARBA" id="ARBA00023170"/>
    </source>
</evidence>
<keyword evidence="9" id="KW-0675">Receptor</keyword>
<sequence length="409" mass="47541">MEFPRTLKVSGTDSPNLQIKETDNGIVLSGTDFLLLNVLAETLNFKYTFHLPRDNGRYGIQDQYGNWTGVTGMVARGEVDMAVIYMIMTEQRAEVVDYTTPYSVMDKTFATDIPDLMPKYLEFIYPFQPEIWSIIFFLFVVPKILREMKFLKKLIPNILSELWNRKSYEKSTNSLVQRIFKGSWLIAEILLKYSYSSVLLSFLTVQRRQKGIRNMEDLAEAVENGQYKCYVPKGSVDMDYFFTSDIEKYKSIGKAVRRNKWFFEGNAFKDKTLGQNVAITGSRMALGILFGKPPFSTLFISDDSFGIWNVAIMVKKNFCCKSRLDTMVLRAISAGLYEKFIHDEAFRTQYRVFKKFSLREAVKPLTLEDLFSIFLVLSVLLFMSIAIFLLELCYHHRQRKENRDNSLHF</sequence>
<protein>
    <submittedName>
        <fullName evidence="15">Lig_chan-Glu_bd domain-containing protein</fullName>
    </submittedName>
</protein>
<keyword evidence="10" id="KW-0325">Glycoprotein</keyword>
<keyword evidence="4" id="KW-1003">Cell membrane</keyword>
<dbReference type="GO" id="GO:0005886">
    <property type="term" value="C:plasma membrane"/>
    <property type="evidence" value="ECO:0007669"/>
    <property type="project" value="UniProtKB-SubCell"/>
</dbReference>
<dbReference type="Gene3D" id="3.40.190.10">
    <property type="entry name" value="Periplasmic binding protein-like II"/>
    <property type="match status" value="2"/>
</dbReference>
<keyword evidence="6 13" id="KW-1133">Transmembrane helix</keyword>
<dbReference type="InterPro" id="IPR019594">
    <property type="entry name" value="Glu/Gly-bd"/>
</dbReference>
<proteinExistence type="inferred from homology"/>
<gene>
    <name evidence="15" type="primary">AVEN_197776_1</name>
    <name evidence="15" type="ORF">NPIL_323461</name>
</gene>
<evidence type="ECO:0000259" key="14">
    <source>
        <dbReference type="SMART" id="SM00918"/>
    </source>
</evidence>
<evidence type="ECO:0000256" key="7">
    <source>
        <dbReference type="ARBA" id="ARBA00023065"/>
    </source>
</evidence>
<dbReference type="GO" id="GO:0015276">
    <property type="term" value="F:ligand-gated monoatomic ion channel activity"/>
    <property type="evidence" value="ECO:0007669"/>
    <property type="project" value="InterPro"/>
</dbReference>
<evidence type="ECO:0000313" key="16">
    <source>
        <dbReference type="Proteomes" id="UP000887013"/>
    </source>
</evidence>
<evidence type="ECO:0000256" key="4">
    <source>
        <dbReference type="ARBA" id="ARBA00022475"/>
    </source>
</evidence>
<keyword evidence="7" id="KW-0406">Ion transport</keyword>
<name>A0A8X6UFC3_NEPPI</name>
<keyword evidence="3" id="KW-0813">Transport</keyword>
<keyword evidence="11" id="KW-1071">Ligand-gated ion channel</keyword>
<dbReference type="AlphaFoldDB" id="A0A8X6UFC3"/>
<evidence type="ECO:0000313" key="15">
    <source>
        <dbReference type="EMBL" id="GFU11396.1"/>
    </source>
</evidence>
<evidence type="ECO:0000256" key="5">
    <source>
        <dbReference type="ARBA" id="ARBA00022692"/>
    </source>
</evidence>
<dbReference type="InterPro" id="IPR052192">
    <property type="entry name" value="Insect_Ionotropic_Sensory_Rcpt"/>
</dbReference>
<accession>A0A8X6UFC3</accession>
<dbReference type="Pfam" id="PF00060">
    <property type="entry name" value="Lig_chan"/>
    <property type="match status" value="1"/>
</dbReference>
<comment type="similarity">
    <text evidence="2">Belongs to the glutamate-gated ion channel (TC 1.A.10.1) family.</text>
</comment>
<dbReference type="PANTHER" id="PTHR42643">
    <property type="entry name" value="IONOTROPIC RECEPTOR 20A-RELATED"/>
    <property type="match status" value="1"/>
</dbReference>
<reference evidence="15" key="1">
    <citation type="submission" date="2020-08" db="EMBL/GenBank/DDBJ databases">
        <title>Multicomponent nature underlies the extraordinary mechanical properties of spider dragline silk.</title>
        <authorList>
            <person name="Kono N."/>
            <person name="Nakamura H."/>
            <person name="Mori M."/>
            <person name="Yoshida Y."/>
            <person name="Ohtoshi R."/>
            <person name="Malay A.D."/>
            <person name="Moran D.A.P."/>
            <person name="Tomita M."/>
            <person name="Numata K."/>
            <person name="Arakawa K."/>
        </authorList>
    </citation>
    <scope>NUCLEOTIDE SEQUENCE</scope>
</reference>
<keyword evidence="8 13" id="KW-0472">Membrane</keyword>
<feature type="domain" description="Ionotropic glutamate receptor L-glutamate and glycine-binding" evidence="14">
    <location>
        <begin position="15"/>
        <end position="76"/>
    </location>
</feature>
<dbReference type="SMART" id="SM00918">
    <property type="entry name" value="Lig_chan-Glu_bd"/>
    <property type="match status" value="1"/>
</dbReference>
<keyword evidence="16" id="KW-1185">Reference proteome</keyword>
<dbReference type="SUPFAM" id="SSF53850">
    <property type="entry name" value="Periplasmic binding protein-like II"/>
    <property type="match status" value="1"/>
</dbReference>
<comment type="caution">
    <text evidence="15">The sequence shown here is derived from an EMBL/GenBank/DDBJ whole genome shotgun (WGS) entry which is preliminary data.</text>
</comment>
<feature type="transmembrane region" description="Helical" evidence="13">
    <location>
        <begin position="370"/>
        <end position="394"/>
    </location>
</feature>
<keyword evidence="12" id="KW-0407">Ion channel</keyword>
<dbReference type="InterPro" id="IPR001320">
    <property type="entry name" value="Iontro_rcpt_C"/>
</dbReference>
<keyword evidence="5 13" id="KW-0812">Transmembrane</keyword>
<dbReference type="PANTHER" id="PTHR42643:SF24">
    <property type="entry name" value="IONOTROPIC RECEPTOR 60A"/>
    <property type="match status" value="1"/>
</dbReference>
<dbReference type="GO" id="GO:0050906">
    <property type="term" value="P:detection of stimulus involved in sensory perception"/>
    <property type="evidence" value="ECO:0007669"/>
    <property type="project" value="UniProtKB-ARBA"/>
</dbReference>
<evidence type="ECO:0000256" key="1">
    <source>
        <dbReference type="ARBA" id="ARBA00004651"/>
    </source>
</evidence>
<evidence type="ECO:0000256" key="8">
    <source>
        <dbReference type="ARBA" id="ARBA00023136"/>
    </source>
</evidence>
<evidence type="ECO:0000256" key="11">
    <source>
        <dbReference type="ARBA" id="ARBA00023286"/>
    </source>
</evidence>
<comment type="subcellular location">
    <subcellularLocation>
        <location evidence="1">Cell membrane</location>
        <topology evidence="1">Multi-pass membrane protein</topology>
    </subcellularLocation>
</comment>
<organism evidence="15 16">
    <name type="scientific">Nephila pilipes</name>
    <name type="common">Giant wood spider</name>
    <name type="synonym">Nephila maculata</name>
    <dbReference type="NCBI Taxonomy" id="299642"/>
    <lineage>
        <taxon>Eukaryota</taxon>
        <taxon>Metazoa</taxon>
        <taxon>Ecdysozoa</taxon>
        <taxon>Arthropoda</taxon>
        <taxon>Chelicerata</taxon>
        <taxon>Arachnida</taxon>
        <taxon>Araneae</taxon>
        <taxon>Araneomorphae</taxon>
        <taxon>Entelegynae</taxon>
        <taxon>Araneoidea</taxon>
        <taxon>Nephilidae</taxon>
        <taxon>Nephila</taxon>
    </lineage>
</organism>
<evidence type="ECO:0000256" key="2">
    <source>
        <dbReference type="ARBA" id="ARBA00008685"/>
    </source>
</evidence>
<evidence type="ECO:0000256" key="3">
    <source>
        <dbReference type="ARBA" id="ARBA00022448"/>
    </source>
</evidence>
<evidence type="ECO:0000256" key="10">
    <source>
        <dbReference type="ARBA" id="ARBA00023180"/>
    </source>
</evidence>
<dbReference type="OrthoDB" id="5984008at2759"/>
<evidence type="ECO:0000256" key="13">
    <source>
        <dbReference type="SAM" id="Phobius"/>
    </source>
</evidence>
<dbReference type="Proteomes" id="UP000887013">
    <property type="component" value="Unassembled WGS sequence"/>
</dbReference>
<evidence type="ECO:0000256" key="6">
    <source>
        <dbReference type="ARBA" id="ARBA00022989"/>
    </source>
</evidence>
<dbReference type="EMBL" id="BMAW01125202">
    <property type="protein sequence ID" value="GFU11396.1"/>
    <property type="molecule type" value="Genomic_DNA"/>
</dbReference>
<dbReference type="Pfam" id="PF10613">
    <property type="entry name" value="Lig_chan-Glu_bd"/>
    <property type="match status" value="1"/>
</dbReference>